<dbReference type="STRING" id="331113.SNE_A18040"/>
<feature type="domain" description="NAD-dependent epimerase/dehydratase" evidence="5">
    <location>
        <begin position="11"/>
        <end position="251"/>
    </location>
</feature>
<feature type="binding site" evidence="4">
    <location>
        <begin position="40"/>
        <end position="41"/>
    </location>
    <ligand>
        <name>NADP(+)</name>
        <dbReference type="ChEBI" id="CHEBI:58349"/>
    </ligand>
</feature>
<dbReference type="UniPathway" id="UPA00356">
    <property type="reaction ID" value="UER00440"/>
</dbReference>
<keyword evidence="1 4" id="KW-0521">NADP</keyword>
<feature type="binding site" evidence="4">
    <location>
        <position position="288"/>
    </location>
    <ligand>
        <name>substrate</name>
    </ligand>
</feature>
<comment type="function">
    <text evidence="4">Catalyzes the interconversion between ADP-D-glycero-beta-D-manno-heptose and ADP-L-glycero-beta-D-manno-heptose via an epimerization at carbon 6 of the heptose.</text>
</comment>
<evidence type="ECO:0000256" key="1">
    <source>
        <dbReference type="ARBA" id="ARBA00022857"/>
    </source>
</evidence>
<dbReference type="HOGENOM" id="CLU_007383_1_3_0"/>
<feature type="binding site" evidence="4">
    <location>
        <position position="62"/>
    </location>
    <ligand>
        <name>NADP(+)</name>
        <dbReference type="ChEBI" id="CHEBI:58349"/>
    </ligand>
</feature>
<dbReference type="eggNOG" id="COG0451">
    <property type="taxonomic scope" value="Bacteria"/>
</dbReference>
<keyword evidence="7" id="KW-1185">Reference proteome</keyword>
<comment type="catalytic activity">
    <reaction evidence="4">
        <text>ADP-D-glycero-beta-D-manno-heptose = ADP-L-glycero-beta-D-manno-heptose</text>
        <dbReference type="Rhea" id="RHEA:17577"/>
        <dbReference type="ChEBI" id="CHEBI:59967"/>
        <dbReference type="ChEBI" id="CHEBI:61506"/>
        <dbReference type="EC" id="5.1.3.20"/>
    </reaction>
</comment>
<dbReference type="NCBIfam" id="TIGR02197">
    <property type="entry name" value="heptose_epim"/>
    <property type="match status" value="1"/>
</dbReference>
<feature type="binding site" evidence="4">
    <location>
        <position position="186"/>
    </location>
    <ligand>
        <name>NADP(+)</name>
        <dbReference type="ChEBI" id="CHEBI:58349"/>
    </ligand>
</feature>
<dbReference type="EMBL" id="FR872582">
    <property type="protein sequence ID" value="CCB89681.1"/>
    <property type="molecule type" value="Genomic_DNA"/>
</dbReference>
<sequence length="334" mass="38830">MVVQLYDDKLIVVTGAAGFIGSGVVRYLNEQGYSNLLLVDDFGKTEKWKNLRHKRFIDFISRHELFEYLMGRETEIEAFIHLGACSSTVEDDGDLFMETNYRYSVHLAEYALENDHRFIYASSAATYGDGSLGFSDDENKLDELRPLNIYGFSKQMFDKWLQEQGVLDKVVGLKYFNIYGPNEYEKGRMASMVMHMTRQIQETGKVRLFQSSEPEKFKDGDQCRDFYYVKDAAKMTCFFLDHDLSGIFNAGSGEANTWNKMAEIIFKAIGKKTNIEYIPMPKDLIGKYQNYTCAEMSKFRKGIEENDWTFENDYSFESGVHDYVSEYLLKDERW</sequence>
<evidence type="ECO:0000313" key="6">
    <source>
        <dbReference type="EMBL" id="CCB89681.1"/>
    </source>
</evidence>
<comment type="cofactor">
    <cofactor evidence="4">
        <name>NADP(+)</name>
        <dbReference type="ChEBI" id="CHEBI:58349"/>
    </cofactor>
    <text evidence="4">Binds 1 NADP(+) per subunit.</text>
</comment>
<dbReference type="Gene3D" id="3.90.25.10">
    <property type="entry name" value="UDP-galactose 4-epimerase, domain 1"/>
    <property type="match status" value="1"/>
</dbReference>
<evidence type="ECO:0000313" key="7">
    <source>
        <dbReference type="Proteomes" id="UP000000496"/>
    </source>
</evidence>
<dbReference type="HAMAP" id="MF_01601">
    <property type="entry name" value="Heptose_epimerase"/>
    <property type="match status" value="1"/>
</dbReference>
<keyword evidence="3 4" id="KW-0119">Carbohydrate metabolism</keyword>
<feature type="binding site" evidence="4">
    <location>
        <position position="177"/>
    </location>
    <ligand>
        <name>substrate</name>
    </ligand>
</feature>
<dbReference type="InterPro" id="IPR036291">
    <property type="entry name" value="NAD(P)-bd_dom_sf"/>
</dbReference>
<dbReference type="RefSeq" id="WP_013944147.1">
    <property type="nucleotide sequence ID" value="NC_015713.1"/>
</dbReference>
<name>F8L343_SIMNZ</name>
<feature type="binding site" evidence="4">
    <location>
        <position position="188"/>
    </location>
    <ligand>
        <name>substrate</name>
    </ligand>
</feature>
<comment type="domain">
    <text evidence="4">Contains a large N-terminal NADP-binding domain, and a smaller C-terminal substrate-binding domain.</text>
</comment>
<gene>
    <name evidence="4 6" type="primary">hldD</name>
    <name evidence="6" type="ordered locus">SNE_A18040</name>
</gene>
<feature type="binding site" evidence="4">
    <location>
        <begin position="209"/>
        <end position="212"/>
    </location>
    <ligand>
        <name>substrate</name>
    </ligand>
</feature>
<protein>
    <recommendedName>
        <fullName evidence="4">ADP-L-glycero-D-manno-heptose-6-epimerase</fullName>
        <ecNumber evidence="4">5.1.3.20</ecNumber>
    </recommendedName>
    <alternativeName>
        <fullName evidence="4">ADP-L-glycero-beta-D-manno-heptose-6-epimerase</fullName>
        <shortName evidence="4">ADP-glyceromanno-heptose 6-epimerase</shortName>
        <shortName evidence="4">ADP-hep 6-epimerase</shortName>
        <shortName evidence="4">AGME</shortName>
    </alternativeName>
</protein>
<dbReference type="Gene3D" id="3.40.50.720">
    <property type="entry name" value="NAD(P)-binding Rossmann-like Domain"/>
    <property type="match status" value="1"/>
</dbReference>
<dbReference type="InterPro" id="IPR001509">
    <property type="entry name" value="Epimerase_deHydtase"/>
</dbReference>
<dbReference type="CDD" id="cd05248">
    <property type="entry name" value="ADP_GME_SDR_e"/>
    <property type="match status" value="1"/>
</dbReference>
<evidence type="ECO:0000256" key="3">
    <source>
        <dbReference type="ARBA" id="ARBA00023277"/>
    </source>
</evidence>
<feature type="binding site" evidence="4">
    <location>
        <begin position="19"/>
        <end position="20"/>
    </location>
    <ligand>
        <name>NADP(+)</name>
        <dbReference type="ChEBI" id="CHEBI:58349"/>
    </ligand>
</feature>
<dbReference type="PANTHER" id="PTHR43103">
    <property type="entry name" value="NUCLEOSIDE-DIPHOSPHATE-SUGAR EPIMERASE"/>
    <property type="match status" value="1"/>
</dbReference>
<keyword evidence="2 4" id="KW-0413">Isomerase</keyword>
<dbReference type="KEGG" id="sng:SNE_A18040"/>
<dbReference type="InterPro" id="IPR011912">
    <property type="entry name" value="Heptose_epim"/>
</dbReference>
<dbReference type="EC" id="5.1.3.20" evidence="4"/>
<feature type="active site" description="Proton acceptor" evidence="4">
    <location>
        <position position="186"/>
    </location>
</feature>
<feature type="binding site" evidence="4">
    <location>
        <position position="178"/>
    </location>
    <ligand>
        <name>NADP(+)</name>
        <dbReference type="ChEBI" id="CHEBI:58349"/>
    </ligand>
</feature>
<evidence type="ECO:0000256" key="2">
    <source>
        <dbReference type="ARBA" id="ARBA00023235"/>
    </source>
</evidence>
<reference evidence="6 7" key="1">
    <citation type="journal article" date="2011" name="Mol. Biol. Evol.">
        <title>Unity in variety--the pan-genome of the Chlamydiae.</title>
        <authorList>
            <person name="Collingro A."/>
            <person name="Tischler P."/>
            <person name="Weinmaier T."/>
            <person name="Penz T."/>
            <person name="Heinz E."/>
            <person name="Brunham R.C."/>
            <person name="Read T.D."/>
            <person name="Bavoil P.M."/>
            <person name="Sachse K."/>
            <person name="Kahane S."/>
            <person name="Friedman M.G."/>
            <person name="Rattei T."/>
            <person name="Myers G.S."/>
            <person name="Horn M."/>
        </authorList>
    </citation>
    <scope>NUCLEOTIDE SEQUENCE [LARGE SCALE GENOMIC DNA]</scope>
    <source>
        <strain evidence="7">ATCC VR-1471 / Z</strain>
    </source>
</reference>
<feature type="binding site" evidence="4">
    <location>
        <position position="154"/>
    </location>
    <ligand>
        <name>NADP(+)</name>
        <dbReference type="ChEBI" id="CHEBI:58349"/>
    </ligand>
</feature>
<comment type="similarity">
    <text evidence="4">Belongs to the NAD(P)-dependent epimerase/dehydratase family. HldD subfamily.</text>
</comment>
<dbReference type="Pfam" id="PF01370">
    <property type="entry name" value="Epimerase"/>
    <property type="match status" value="1"/>
</dbReference>
<dbReference type="GO" id="GO:0097171">
    <property type="term" value="P:ADP-L-glycero-beta-D-manno-heptose biosynthetic process"/>
    <property type="evidence" value="ECO:0007669"/>
    <property type="project" value="UniProtKB-UniPathway"/>
</dbReference>
<organism evidence="6 7">
    <name type="scientific">Simkania negevensis (strain ATCC VR-1471 / DSM 27360 / Z)</name>
    <dbReference type="NCBI Taxonomy" id="331113"/>
    <lineage>
        <taxon>Bacteria</taxon>
        <taxon>Pseudomonadati</taxon>
        <taxon>Chlamydiota</taxon>
        <taxon>Chlamydiia</taxon>
        <taxon>Parachlamydiales</taxon>
        <taxon>Simkaniaceae</taxon>
        <taxon>Simkania</taxon>
    </lineage>
</organism>
<evidence type="ECO:0000256" key="4">
    <source>
        <dbReference type="HAMAP-Rule" id="MF_01601"/>
    </source>
</evidence>
<feature type="active site" description="Proton acceptor" evidence="4">
    <location>
        <position position="150"/>
    </location>
</feature>
<evidence type="ECO:0000259" key="5">
    <source>
        <dbReference type="Pfam" id="PF01370"/>
    </source>
</evidence>
<feature type="binding site" evidence="4">
    <location>
        <position position="195"/>
    </location>
    <ligand>
        <name>substrate</name>
    </ligand>
</feature>
<comment type="caution">
    <text evidence="4">Lacks conserved residue(s) required for the propagation of feature annotation.</text>
</comment>
<dbReference type="Proteomes" id="UP000000496">
    <property type="component" value="Chromosome gsn.131"/>
</dbReference>
<comment type="subunit">
    <text evidence="4">Homopentamer.</text>
</comment>
<dbReference type="GO" id="GO:0008712">
    <property type="term" value="F:ADP-glyceromanno-heptose 6-epimerase activity"/>
    <property type="evidence" value="ECO:0007669"/>
    <property type="project" value="UniProtKB-UniRule"/>
</dbReference>
<feature type="binding site" evidence="4">
    <location>
        <position position="224"/>
    </location>
    <ligand>
        <name>substrate</name>
    </ligand>
</feature>
<dbReference type="GO" id="GO:0005975">
    <property type="term" value="P:carbohydrate metabolic process"/>
    <property type="evidence" value="ECO:0007669"/>
    <property type="project" value="UniProtKB-UniRule"/>
</dbReference>
<feature type="binding site" evidence="4">
    <location>
        <position position="47"/>
    </location>
    <ligand>
        <name>NADP(+)</name>
        <dbReference type="ChEBI" id="CHEBI:58349"/>
    </ligand>
</feature>
<dbReference type="SUPFAM" id="SSF51735">
    <property type="entry name" value="NAD(P)-binding Rossmann-fold domains"/>
    <property type="match status" value="1"/>
</dbReference>
<dbReference type="OrthoDB" id="142826at2"/>
<dbReference type="AlphaFoldDB" id="F8L343"/>
<dbReference type="PANTHER" id="PTHR43103:SF3">
    <property type="entry name" value="ADP-L-GLYCERO-D-MANNO-HEPTOSE-6-EPIMERASE"/>
    <property type="match status" value="1"/>
</dbReference>
<proteinExistence type="inferred from homology"/>
<feature type="binding site" evidence="4">
    <location>
        <begin position="82"/>
        <end position="86"/>
    </location>
    <ligand>
        <name>NADP(+)</name>
        <dbReference type="ChEBI" id="CHEBI:58349"/>
    </ligand>
</feature>
<dbReference type="GO" id="GO:0050661">
    <property type="term" value="F:NADP binding"/>
    <property type="evidence" value="ECO:0007669"/>
    <property type="project" value="InterPro"/>
</dbReference>
<accession>F8L343</accession>
<comment type="pathway">
    <text evidence="4">Nucleotide-sugar biosynthesis; ADP-L-glycero-beta-D-manno-heptose biosynthesis; ADP-L-glycero-beta-D-manno-heptose from D-glycero-beta-D-manno-heptose 7-phosphate: step 4/4.</text>
</comment>